<evidence type="ECO:0000256" key="16">
    <source>
        <dbReference type="ARBA" id="ARBA00023136"/>
    </source>
</evidence>
<evidence type="ECO:0000256" key="12">
    <source>
        <dbReference type="ARBA" id="ARBA00022982"/>
    </source>
</evidence>
<dbReference type="GeneID" id="67122835"/>
<evidence type="ECO:0000256" key="7">
    <source>
        <dbReference type="ARBA" id="ARBA00022692"/>
    </source>
</evidence>
<dbReference type="CDD" id="cd13912">
    <property type="entry name" value="CcO_II_C"/>
    <property type="match status" value="1"/>
</dbReference>
<dbReference type="GO" id="GO:0005743">
    <property type="term" value="C:mitochondrial inner membrane"/>
    <property type="evidence" value="ECO:0007669"/>
    <property type="project" value="UniProtKB-SubCell"/>
</dbReference>
<keyword evidence="8 18" id="KW-0479">Metal-binding</keyword>
<dbReference type="Pfam" id="PF02790">
    <property type="entry name" value="COX2_TM"/>
    <property type="match status" value="1"/>
</dbReference>
<dbReference type="InterPro" id="IPR011759">
    <property type="entry name" value="Cyt_c_oxidase_su2_TM_dom"/>
</dbReference>
<dbReference type="GO" id="GO:0042773">
    <property type="term" value="P:ATP synthesis coupled electron transport"/>
    <property type="evidence" value="ECO:0007669"/>
    <property type="project" value="TreeGrafter"/>
</dbReference>
<evidence type="ECO:0000256" key="18">
    <source>
        <dbReference type="RuleBase" id="RU000457"/>
    </source>
</evidence>
<dbReference type="Gene3D" id="2.60.40.420">
    <property type="entry name" value="Cupredoxins - blue copper proteins"/>
    <property type="match status" value="1"/>
</dbReference>
<keyword evidence="6 18" id="KW-0679">Respiratory chain</keyword>
<keyword evidence="9 18" id="KW-0999">Mitochondrion inner membrane</keyword>
<evidence type="ECO:0000256" key="13">
    <source>
        <dbReference type="ARBA" id="ARBA00022989"/>
    </source>
</evidence>
<dbReference type="GO" id="GO:0016491">
    <property type="term" value="F:oxidoreductase activity"/>
    <property type="evidence" value="ECO:0007669"/>
    <property type="project" value="InterPro"/>
</dbReference>
<evidence type="ECO:0000256" key="4">
    <source>
        <dbReference type="ARBA" id="ARBA00015946"/>
    </source>
</evidence>
<dbReference type="InterPro" id="IPR002429">
    <property type="entry name" value="CcO_II-like_C"/>
</dbReference>
<keyword evidence="16 18" id="KW-0472">Membrane</keyword>
<dbReference type="NCBIfam" id="TIGR02866">
    <property type="entry name" value="CoxB"/>
    <property type="match status" value="1"/>
</dbReference>
<dbReference type="EMBL" id="MH001225">
    <property type="protein sequence ID" value="AYD72933.1"/>
    <property type="molecule type" value="Genomic_DNA"/>
</dbReference>
<geneLocation type="mitochondrion" evidence="22"/>
<keyword evidence="7 18" id="KW-0812">Transmembrane</keyword>
<evidence type="ECO:0000256" key="1">
    <source>
        <dbReference type="ARBA" id="ARBA00004448"/>
    </source>
</evidence>
<dbReference type="CTD" id="4513"/>
<dbReference type="InterPro" id="IPR036257">
    <property type="entry name" value="Cyt_c_oxidase_su2_TM_sf"/>
</dbReference>
<evidence type="ECO:0000313" key="22">
    <source>
        <dbReference type="EMBL" id="AYD72933.1"/>
    </source>
</evidence>
<dbReference type="InterPro" id="IPR045187">
    <property type="entry name" value="CcO_II"/>
</dbReference>
<evidence type="ECO:0000259" key="21">
    <source>
        <dbReference type="PROSITE" id="PS50999"/>
    </source>
</evidence>
<evidence type="ECO:0000256" key="2">
    <source>
        <dbReference type="ARBA" id="ARBA00007866"/>
    </source>
</evidence>
<reference evidence="22" key="1">
    <citation type="journal article" date="2018" name="Syst. Biol.">
        <title>Mitochondrial Genome Fragmentation Unites the Parasitic Lice of Eutherian Mammals.</title>
        <authorList>
            <person name="Song F."/>
            <person name="Li H."/>
            <person name="Liu G.-H."/>
            <person name="Wang W."/>
            <person name="James P."/>
            <person name="Colwell D.D."/>
            <person name="Tran A."/>
            <person name="Gong S."/>
            <person name="Cai W."/>
            <person name="Shao R."/>
        </authorList>
    </citation>
    <scope>NUCLEOTIDE SEQUENCE</scope>
</reference>
<feature type="domain" description="Cytochrome oxidase subunit II copper A binding" evidence="20">
    <location>
        <begin position="107"/>
        <end position="240"/>
    </location>
</feature>
<keyword evidence="10" id="KW-0460">Magnesium</keyword>
<feature type="transmembrane region" description="Helical" evidence="19">
    <location>
        <begin position="78"/>
        <end position="101"/>
    </location>
</feature>
<dbReference type="PROSITE" id="PS50857">
    <property type="entry name" value="COX2_CUA"/>
    <property type="match status" value="1"/>
</dbReference>
<keyword evidence="11" id="KW-1278">Translocase</keyword>
<evidence type="ECO:0000256" key="17">
    <source>
        <dbReference type="ARBA" id="ARBA00049512"/>
    </source>
</evidence>
<keyword evidence="14 18" id="KW-0186">Copper</keyword>
<dbReference type="PRINTS" id="PR01166">
    <property type="entry name" value="CYCOXIDASEII"/>
</dbReference>
<dbReference type="FunFam" id="2.60.40.420:FF:000001">
    <property type="entry name" value="Cytochrome c oxidase subunit 2"/>
    <property type="match status" value="1"/>
</dbReference>
<dbReference type="PROSITE" id="PS00078">
    <property type="entry name" value="COX2"/>
    <property type="match status" value="1"/>
</dbReference>
<proteinExistence type="inferred from homology"/>
<keyword evidence="5 18" id="KW-0813">Transport</keyword>
<evidence type="ECO:0000259" key="20">
    <source>
        <dbReference type="PROSITE" id="PS50857"/>
    </source>
</evidence>
<sequence>MNCFKLFGTKGSLVWSIVQYSFFLQDSWGPLMSHISGFHDHVMVVVLMILTVVVYINMVVFFFPCYSRYMKSSEGLETLWTILPCMVLASLAAPSLMTLYLSDELSNPVVTLKVIGHQWYWSYEYEDLSSSSFDSYMIPTCDLLKGDFRLLEVDKSVKVPLNSESRVFVTSSDVIHSWTVPCLGVKVDAIPGRLNQLSLYPSRVGLAYGQCSEICGSMHSFMPICLEVVPQEEFFRWLWSS</sequence>
<evidence type="ECO:0000256" key="19">
    <source>
        <dbReference type="SAM" id="Phobius"/>
    </source>
</evidence>
<comment type="function">
    <text evidence="18">Component of the cytochrome c oxidase, the last enzyme in the mitochondrial electron transport chain which drives oxidative phosphorylation. The respiratory chain contains 3 multisubunit complexes succinate dehydrogenase (complex II, CII), ubiquinol-cytochrome c oxidoreductase (cytochrome b-c1 complex, complex III, CIII) and cytochrome c oxidase (complex IV, CIV), that cooperate to transfer electrons derived from NADH and succinate to molecular oxygen, creating an electrochemical gradient over the inner membrane that drives transmembrane transport and the ATP synthase. Cytochrome c oxidase is the component of the respiratory chain that catalyzes the reduction of oxygen to water. Electrons originating from reduced cytochrome c in the intermembrane space (IMS) are transferred via the dinuclear copper A center (CU(A)) of subunit 2 and heme A of subunit 1 to the active site in subunit 1, a binuclear center (BNC) formed by heme A3 and copper B (CU(B)). The BNC reduces molecular oxygen to 2 water molecules using 4 electrons from cytochrome c in the IMS and 4 protons from the mitochondrial matrix.</text>
</comment>
<dbReference type="AlphaFoldDB" id="A0A386JN83"/>
<dbReference type="RefSeq" id="YP_010133500.1">
    <property type="nucleotide sequence ID" value="NC_056779.1"/>
</dbReference>
<accession>A0A386JN83</accession>
<evidence type="ECO:0000256" key="5">
    <source>
        <dbReference type="ARBA" id="ARBA00022448"/>
    </source>
</evidence>
<keyword evidence="13 19" id="KW-1133">Transmembrane helix</keyword>
<dbReference type="InterPro" id="IPR014222">
    <property type="entry name" value="Cyt_c_oxidase_su2"/>
</dbReference>
<comment type="cofactor">
    <cofactor evidence="18">
        <name>Cu cation</name>
        <dbReference type="ChEBI" id="CHEBI:23378"/>
    </cofactor>
    <text evidence="18">Binds a copper A center.</text>
</comment>
<keyword evidence="15 18" id="KW-0496">Mitochondrion</keyword>
<evidence type="ECO:0000256" key="8">
    <source>
        <dbReference type="ARBA" id="ARBA00022723"/>
    </source>
</evidence>
<dbReference type="InterPro" id="IPR034210">
    <property type="entry name" value="CcO_II_C"/>
</dbReference>
<organism evidence="22">
    <name type="scientific">Campanulotes compar</name>
    <name type="common">small pigeon louse</name>
    <dbReference type="NCBI Taxonomy" id="135595"/>
    <lineage>
        <taxon>Eukaryota</taxon>
        <taxon>Metazoa</taxon>
        <taxon>Ecdysozoa</taxon>
        <taxon>Arthropoda</taxon>
        <taxon>Hexapoda</taxon>
        <taxon>Insecta</taxon>
        <taxon>Pterygota</taxon>
        <taxon>Neoptera</taxon>
        <taxon>Paraneoptera</taxon>
        <taxon>Psocodea</taxon>
        <taxon>Troctomorpha</taxon>
        <taxon>Phthiraptera</taxon>
        <taxon>Ischnocera</taxon>
        <taxon>Philopteridae</taxon>
        <taxon>Campanulotes</taxon>
    </lineage>
</organism>
<evidence type="ECO:0000256" key="14">
    <source>
        <dbReference type="ARBA" id="ARBA00023008"/>
    </source>
</evidence>
<comment type="subcellular location">
    <subcellularLocation>
        <location evidence="1 18">Mitochondrion inner membrane</location>
        <topology evidence="1 18">Multi-pass membrane protein</topology>
    </subcellularLocation>
</comment>
<evidence type="ECO:0000256" key="9">
    <source>
        <dbReference type="ARBA" id="ARBA00022792"/>
    </source>
</evidence>
<evidence type="ECO:0000256" key="15">
    <source>
        <dbReference type="ARBA" id="ARBA00023128"/>
    </source>
</evidence>
<comment type="similarity">
    <text evidence="2 18">Belongs to the cytochrome c oxidase subunit 2 family.</text>
</comment>
<protein>
    <recommendedName>
        <fullName evidence="4 18">Cytochrome c oxidase subunit 2</fullName>
    </recommendedName>
</protein>
<dbReference type="GO" id="GO:0005507">
    <property type="term" value="F:copper ion binding"/>
    <property type="evidence" value="ECO:0007669"/>
    <property type="project" value="InterPro"/>
</dbReference>
<dbReference type="PANTHER" id="PTHR22888:SF9">
    <property type="entry name" value="CYTOCHROME C OXIDASE SUBUNIT 2"/>
    <property type="match status" value="1"/>
</dbReference>
<gene>
    <name evidence="22" type="primary">COX2</name>
</gene>
<dbReference type="Gene3D" id="1.10.287.90">
    <property type="match status" value="1"/>
</dbReference>
<name>A0A386JN83_9NEOP</name>
<dbReference type="InterPro" id="IPR001505">
    <property type="entry name" value="Copper_CuA"/>
</dbReference>
<dbReference type="GO" id="GO:0004129">
    <property type="term" value="F:cytochrome-c oxidase activity"/>
    <property type="evidence" value="ECO:0007669"/>
    <property type="project" value="UniProtKB-EC"/>
</dbReference>
<comment type="subunit">
    <text evidence="3">Component of the cytochrome c oxidase (complex IV, CIV), a multisubunit enzyme composed of a catalytic core of 3 subunits and several supernumerary subunits. The complex exists as a monomer or a dimer and forms supercomplexes (SCs) in the inner mitochondrial membrane with ubiquinol-cytochrome c oxidoreductase (cytochrome b-c1 complex, complex III, CIII).</text>
</comment>
<comment type="catalytic activity">
    <reaction evidence="17">
        <text>4 Fe(II)-[cytochrome c] + O2 + 8 H(+)(in) = 4 Fe(III)-[cytochrome c] + 2 H2O + 4 H(+)(out)</text>
        <dbReference type="Rhea" id="RHEA:11436"/>
        <dbReference type="Rhea" id="RHEA-COMP:10350"/>
        <dbReference type="Rhea" id="RHEA-COMP:14399"/>
        <dbReference type="ChEBI" id="CHEBI:15377"/>
        <dbReference type="ChEBI" id="CHEBI:15378"/>
        <dbReference type="ChEBI" id="CHEBI:15379"/>
        <dbReference type="ChEBI" id="CHEBI:29033"/>
        <dbReference type="ChEBI" id="CHEBI:29034"/>
        <dbReference type="EC" id="7.1.1.9"/>
    </reaction>
    <physiologicalReaction direction="left-to-right" evidence="17">
        <dbReference type="Rhea" id="RHEA:11437"/>
    </physiologicalReaction>
</comment>
<dbReference type="PROSITE" id="PS50999">
    <property type="entry name" value="COX2_TM"/>
    <property type="match status" value="1"/>
</dbReference>
<feature type="domain" description="Cytochrome oxidase subunit II transmembrane region profile" evidence="21">
    <location>
        <begin position="16"/>
        <end position="106"/>
    </location>
</feature>
<evidence type="ECO:0000256" key="11">
    <source>
        <dbReference type="ARBA" id="ARBA00022967"/>
    </source>
</evidence>
<feature type="transmembrane region" description="Helical" evidence="19">
    <location>
        <begin position="42"/>
        <end position="66"/>
    </location>
</feature>
<dbReference type="InterPro" id="IPR008972">
    <property type="entry name" value="Cupredoxin"/>
</dbReference>
<evidence type="ECO:0000256" key="3">
    <source>
        <dbReference type="ARBA" id="ARBA00011164"/>
    </source>
</evidence>
<dbReference type="SUPFAM" id="SSF49503">
    <property type="entry name" value="Cupredoxins"/>
    <property type="match status" value="1"/>
</dbReference>
<evidence type="ECO:0000256" key="6">
    <source>
        <dbReference type="ARBA" id="ARBA00022660"/>
    </source>
</evidence>
<dbReference type="PANTHER" id="PTHR22888">
    <property type="entry name" value="CYTOCHROME C OXIDASE, SUBUNIT II"/>
    <property type="match status" value="1"/>
</dbReference>
<evidence type="ECO:0000256" key="10">
    <source>
        <dbReference type="ARBA" id="ARBA00022842"/>
    </source>
</evidence>
<dbReference type="Pfam" id="PF00116">
    <property type="entry name" value="COX2"/>
    <property type="match status" value="1"/>
</dbReference>
<keyword evidence="12 18" id="KW-0249">Electron transport</keyword>
<dbReference type="SUPFAM" id="SSF81464">
    <property type="entry name" value="Cytochrome c oxidase subunit II-like, transmembrane region"/>
    <property type="match status" value="1"/>
</dbReference>